<feature type="region of interest" description="Disordered" evidence="1">
    <location>
        <begin position="53"/>
        <end position="169"/>
    </location>
</feature>
<dbReference type="AlphaFoldDB" id="A0A1S3DBX0"/>
<dbReference type="RefSeq" id="XP_008478753.1">
    <property type="nucleotide sequence ID" value="XM_008480531.2"/>
</dbReference>
<protein>
    <submittedName>
        <fullName evidence="3">Uncharacterized protein LOC103515591</fullName>
    </submittedName>
</protein>
<dbReference type="GeneID" id="103515591"/>
<gene>
    <name evidence="3" type="primary">LOC103515591</name>
</gene>
<dbReference type="PaxDb" id="121845-A0A1S3DBX0"/>
<reference evidence="3" key="1">
    <citation type="submission" date="2025-08" db="UniProtKB">
        <authorList>
            <consortium name="RefSeq"/>
        </authorList>
    </citation>
    <scope>IDENTIFICATION</scope>
</reference>
<evidence type="ECO:0000313" key="2">
    <source>
        <dbReference type="Proteomes" id="UP000079169"/>
    </source>
</evidence>
<dbReference type="KEGG" id="dci:103515591"/>
<feature type="compositionally biased region" description="Basic and acidic residues" evidence="1">
    <location>
        <begin position="85"/>
        <end position="108"/>
    </location>
</feature>
<name>A0A1S3DBX0_DIACI</name>
<dbReference type="Proteomes" id="UP000079169">
    <property type="component" value="Unplaced"/>
</dbReference>
<proteinExistence type="predicted"/>
<keyword evidence="2" id="KW-1185">Reference proteome</keyword>
<accession>A0A1S3DBX0</accession>
<sequence length="169" mass="18782">MSYDVMAFSGSGDVSNHSALSTTHSVQSFPFMSPHVAFLDRKKAFTYIAQPSHCYLSSGDDSGCSTPKKRRCDEPKKRKPSCESPRPKCESPRSKYESPKRYDTRCDSRSQYSQTEGSGDGRRGDKPRSVSKGTQVGNSPGKGDREDPEEDPSRTGPCRFVPSFLIRKK</sequence>
<evidence type="ECO:0000313" key="3">
    <source>
        <dbReference type="RefSeq" id="XP_008478753.1"/>
    </source>
</evidence>
<feature type="compositionally biased region" description="Basic and acidic residues" evidence="1">
    <location>
        <begin position="119"/>
        <end position="128"/>
    </location>
</feature>
<organism evidence="2 3">
    <name type="scientific">Diaphorina citri</name>
    <name type="common">Asian citrus psyllid</name>
    <dbReference type="NCBI Taxonomy" id="121845"/>
    <lineage>
        <taxon>Eukaryota</taxon>
        <taxon>Metazoa</taxon>
        <taxon>Ecdysozoa</taxon>
        <taxon>Arthropoda</taxon>
        <taxon>Hexapoda</taxon>
        <taxon>Insecta</taxon>
        <taxon>Pterygota</taxon>
        <taxon>Neoptera</taxon>
        <taxon>Paraneoptera</taxon>
        <taxon>Hemiptera</taxon>
        <taxon>Sternorrhyncha</taxon>
        <taxon>Psylloidea</taxon>
        <taxon>Psyllidae</taxon>
        <taxon>Diaphorininae</taxon>
        <taxon>Diaphorina</taxon>
    </lineage>
</organism>
<evidence type="ECO:0000256" key="1">
    <source>
        <dbReference type="SAM" id="MobiDB-lite"/>
    </source>
</evidence>